<feature type="transmembrane region" description="Helical" evidence="1">
    <location>
        <begin position="57"/>
        <end position="75"/>
    </location>
</feature>
<evidence type="ECO:0000313" key="2">
    <source>
        <dbReference type="EMBL" id="MEA5446088.1"/>
    </source>
</evidence>
<organism evidence="2 3">
    <name type="scientific">Natronospira elongata</name>
    <dbReference type="NCBI Taxonomy" id="3110268"/>
    <lineage>
        <taxon>Bacteria</taxon>
        <taxon>Pseudomonadati</taxon>
        <taxon>Pseudomonadota</taxon>
        <taxon>Gammaproteobacteria</taxon>
        <taxon>Natronospirales</taxon>
        <taxon>Natronospiraceae</taxon>
        <taxon>Natronospira</taxon>
    </lineage>
</organism>
<sequence>MIPIIVLLGCALLIGALSLPMIRGWVPPNGLYGFRTPATLASEALWYPANRYAGWQMLYAAIAQLLGVLALFLLADGLPEPVILLAGLVLLTVTLLVAVVRSFRYLNRLQEDRDRT</sequence>
<name>A0AAP6JFJ8_9GAMM</name>
<dbReference type="Proteomes" id="UP001302316">
    <property type="component" value="Unassembled WGS sequence"/>
</dbReference>
<dbReference type="InterPro" id="IPR025962">
    <property type="entry name" value="SdpI/YhfL"/>
</dbReference>
<keyword evidence="1" id="KW-0472">Membrane</keyword>
<dbReference type="Pfam" id="PF13630">
    <property type="entry name" value="SdpI"/>
    <property type="match status" value="1"/>
</dbReference>
<protein>
    <submittedName>
        <fullName evidence="2">SdpI family protein</fullName>
    </submittedName>
</protein>
<dbReference type="RefSeq" id="WP_346052072.1">
    <property type="nucleotide sequence ID" value="NZ_JAYGII010000020.1"/>
</dbReference>
<gene>
    <name evidence="2" type="ORF">VCB98_09675</name>
</gene>
<dbReference type="EMBL" id="JAYGII010000020">
    <property type="protein sequence ID" value="MEA5446088.1"/>
    <property type="molecule type" value="Genomic_DNA"/>
</dbReference>
<reference evidence="2 3" key="1">
    <citation type="submission" date="2023-12" db="EMBL/GenBank/DDBJ databases">
        <title>Whole-genome sequencing of halo(alkali)philic microorganisms from hypersaline lakes.</title>
        <authorList>
            <person name="Sorokin D.Y."/>
            <person name="Merkel A.Y."/>
            <person name="Messina E."/>
            <person name="Yakimov M."/>
        </authorList>
    </citation>
    <scope>NUCLEOTIDE SEQUENCE [LARGE SCALE GENOMIC DNA]</scope>
    <source>
        <strain evidence="2 3">AB-CW1</strain>
    </source>
</reference>
<evidence type="ECO:0000313" key="3">
    <source>
        <dbReference type="Proteomes" id="UP001302316"/>
    </source>
</evidence>
<keyword evidence="1" id="KW-0812">Transmembrane</keyword>
<accession>A0AAP6JFJ8</accession>
<proteinExistence type="predicted"/>
<dbReference type="AlphaFoldDB" id="A0AAP6JFJ8"/>
<feature type="transmembrane region" description="Helical" evidence="1">
    <location>
        <begin position="82"/>
        <end position="103"/>
    </location>
</feature>
<comment type="caution">
    <text evidence="2">The sequence shown here is derived from an EMBL/GenBank/DDBJ whole genome shotgun (WGS) entry which is preliminary data.</text>
</comment>
<keyword evidence="1" id="KW-1133">Transmembrane helix</keyword>
<keyword evidence="3" id="KW-1185">Reference proteome</keyword>
<evidence type="ECO:0000256" key="1">
    <source>
        <dbReference type="SAM" id="Phobius"/>
    </source>
</evidence>